<feature type="region of interest" description="Disordered" evidence="7">
    <location>
        <begin position="548"/>
        <end position="574"/>
    </location>
</feature>
<keyword evidence="4" id="KW-0677">Repeat</keyword>
<dbReference type="PROSITE" id="PS51146">
    <property type="entry name" value="KAIC"/>
    <property type="match status" value="2"/>
</dbReference>
<reference evidence="10" key="1">
    <citation type="journal article" date="2017" name="Genome Announc.">
        <title>Draft Genome Sequence of Terrimicrobium sacchariphilum NM-5T, a Facultative Anaerobic Soil Bacterium of the Class Spartobacteria.</title>
        <authorList>
            <person name="Qiu Y.L."/>
            <person name="Tourlousse D.M."/>
            <person name="Matsuura N."/>
            <person name="Ohashi A."/>
            <person name="Sekiguchi Y."/>
        </authorList>
    </citation>
    <scope>NUCLEOTIDE SEQUENCE [LARGE SCALE GENOMIC DNA]</scope>
    <source>
        <strain evidence="10">NM-5</strain>
    </source>
</reference>
<dbReference type="Pfam" id="PF06745">
    <property type="entry name" value="ATPase"/>
    <property type="match status" value="2"/>
</dbReference>
<feature type="compositionally biased region" description="Basic and acidic residues" evidence="7">
    <location>
        <begin position="548"/>
        <end position="558"/>
    </location>
</feature>
<dbReference type="InterPro" id="IPR030665">
    <property type="entry name" value="KaiC"/>
</dbReference>
<dbReference type="InterPro" id="IPR003593">
    <property type="entry name" value="AAA+_ATPase"/>
</dbReference>
<dbReference type="NCBIfam" id="NF006799">
    <property type="entry name" value="PRK09302.1"/>
    <property type="match status" value="1"/>
</dbReference>
<dbReference type="PANTHER" id="PTHR42926:SF1">
    <property type="entry name" value="CIRCADIAN CLOCK OSCILLATOR PROTEIN KAIC 1"/>
    <property type="match status" value="1"/>
</dbReference>
<keyword evidence="3" id="KW-0808">Transferase</keyword>
<dbReference type="InterPro" id="IPR047221">
    <property type="entry name" value="KaiC_N"/>
</dbReference>
<keyword evidence="6" id="KW-0378">Hydrolase</keyword>
<keyword evidence="10" id="KW-1185">Reference proteome</keyword>
<dbReference type="CDD" id="cd19484">
    <property type="entry name" value="KaiC_C"/>
    <property type="match status" value="1"/>
</dbReference>
<dbReference type="GO" id="GO:0004674">
    <property type="term" value="F:protein serine/threonine kinase activity"/>
    <property type="evidence" value="ECO:0007669"/>
    <property type="project" value="UniProtKB-EC"/>
</dbReference>
<organism evidence="9 10">
    <name type="scientific">Terrimicrobium sacchariphilum</name>
    <dbReference type="NCBI Taxonomy" id="690879"/>
    <lineage>
        <taxon>Bacteria</taxon>
        <taxon>Pseudomonadati</taxon>
        <taxon>Verrucomicrobiota</taxon>
        <taxon>Terrimicrobiia</taxon>
        <taxon>Terrimicrobiales</taxon>
        <taxon>Terrimicrobiaceae</taxon>
        <taxon>Terrimicrobium</taxon>
    </lineage>
</organism>
<dbReference type="InterPro" id="IPR014774">
    <property type="entry name" value="KaiC-like_dom"/>
</dbReference>
<dbReference type="SUPFAM" id="SSF52540">
    <property type="entry name" value="P-loop containing nucleoside triphosphate hydrolases"/>
    <property type="match status" value="2"/>
</dbReference>
<dbReference type="AlphaFoldDB" id="A0A146G4G7"/>
<dbReference type="Gene3D" id="3.40.50.300">
    <property type="entry name" value="P-loop containing nucleotide triphosphate hydrolases"/>
    <property type="match status" value="2"/>
</dbReference>
<name>A0A146G4G7_TERSA</name>
<dbReference type="InParanoid" id="A0A146G4G7"/>
<evidence type="ECO:0000256" key="2">
    <source>
        <dbReference type="ARBA" id="ARBA00022553"/>
    </source>
</evidence>
<dbReference type="Proteomes" id="UP000076023">
    <property type="component" value="Unassembled WGS sequence"/>
</dbReference>
<evidence type="ECO:0000256" key="4">
    <source>
        <dbReference type="ARBA" id="ARBA00022737"/>
    </source>
</evidence>
<dbReference type="InterPro" id="IPR047222">
    <property type="entry name" value="KaiC_C"/>
</dbReference>
<keyword evidence="5" id="KW-0418">Kinase</keyword>
<evidence type="ECO:0000256" key="3">
    <source>
        <dbReference type="ARBA" id="ARBA00022679"/>
    </source>
</evidence>
<dbReference type="STRING" id="690879.TSACC_21089"/>
<evidence type="ECO:0000256" key="6">
    <source>
        <dbReference type="ARBA" id="ARBA00022801"/>
    </source>
</evidence>
<evidence type="ECO:0000256" key="7">
    <source>
        <dbReference type="SAM" id="MobiDB-lite"/>
    </source>
</evidence>
<dbReference type="InterPro" id="IPR051347">
    <property type="entry name" value="Circadian_clock_KaiC-rel"/>
</dbReference>
<proteinExistence type="predicted"/>
<feature type="domain" description="KaiC" evidence="8">
    <location>
        <begin position="252"/>
        <end position="484"/>
    </location>
</feature>
<dbReference type="OrthoDB" id="9783783at2"/>
<sequence length="574" mass="63453">MAKVKKSLPVLKKAPTGIDGFDQITNGGVPQGRPTLVCGSAGCGKSLFAVEFLIRGATEFGEPGVLMTFEETADDIRKNVASLGFDVDKLIAEKKLVIDHVKVDRAEIEENGEYDLEGLFIRLGYAIQSIGAKRVVLDTIETLFSGLSNQAVLRSELRRLFYWLKEKGMTTVITGERGEGQLTRQGLEEYVSDCVILLDHRVIGQISTRRLRVVKYRGTTHGTNEYPFLIDEEGISVLPITASGLDYEVSNERISSGVDGLDEMLGGGGYYRGSTVLLSGTAGTGKSSVAAQLARATCARGERCLYFSFEESPAQIQRNMRSIGVDLAPYVKKGTLEFHSTRPTVFGLEMHLVRMHKLIEDFQPDVVVIDPVSNMQNAGTLEESTNMLIRMVDYLRKNNILGFMVSLSGGGKALEATEEGLSSIVDTWLLLRDVETNGERNRLLYILKSRGMAHSNQVREFLITTQGLKLVEAYLGDEGVLTGSARVAQEARNAKDLRKTEDEIARKKLAYEHRRRAAEAQIEALRAGLMAEEEEFKRAVEAEEARLQKISSDREAMSRSRGLASESTAPKRRR</sequence>
<evidence type="ECO:0000256" key="5">
    <source>
        <dbReference type="ARBA" id="ARBA00022777"/>
    </source>
</evidence>
<dbReference type="PIRSF" id="PIRSF039117">
    <property type="entry name" value="KaiC"/>
    <property type="match status" value="1"/>
</dbReference>
<feature type="domain" description="KaiC" evidence="8">
    <location>
        <begin position="12"/>
        <end position="251"/>
    </location>
</feature>
<dbReference type="SMART" id="SM00382">
    <property type="entry name" value="AAA"/>
    <property type="match status" value="2"/>
</dbReference>
<keyword evidence="2" id="KW-0597">Phosphoprotein</keyword>
<evidence type="ECO:0000313" key="9">
    <source>
        <dbReference type="EMBL" id="GAT32689.1"/>
    </source>
</evidence>
<protein>
    <recommendedName>
        <fullName evidence="1">non-specific serine/threonine protein kinase</fullName>
        <ecNumber evidence="1">2.7.11.1</ecNumber>
    </recommendedName>
</protein>
<evidence type="ECO:0000313" key="10">
    <source>
        <dbReference type="Proteomes" id="UP000076023"/>
    </source>
</evidence>
<dbReference type="RefSeq" id="WP_075080589.1">
    <property type="nucleotide sequence ID" value="NZ_BDCO01000002.1"/>
</dbReference>
<dbReference type="PRINTS" id="PR01874">
    <property type="entry name" value="DNAREPAIRADA"/>
</dbReference>
<dbReference type="PANTHER" id="PTHR42926">
    <property type="match status" value="1"/>
</dbReference>
<dbReference type="EC" id="2.7.11.1" evidence="1"/>
<dbReference type="GO" id="GO:0005524">
    <property type="term" value="F:ATP binding"/>
    <property type="evidence" value="ECO:0007669"/>
    <property type="project" value="InterPro"/>
</dbReference>
<comment type="caution">
    <text evidence="9">The sequence shown here is derived from an EMBL/GenBank/DDBJ whole genome shotgun (WGS) entry which is preliminary data.</text>
</comment>
<dbReference type="EMBL" id="BDCO01000002">
    <property type="protein sequence ID" value="GAT32689.1"/>
    <property type="molecule type" value="Genomic_DNA"/>
</dbReference>
<dbReference type="GO" id="GO:0016787">
    <property type="term" value="F:hydrolase activity"/>
    <property type="evidence" value="ECO:0007669"/>
    <property type="project" value="UniProtKB-KW"/>
</dbReference>
<dbReference type="CDD" id="cd19485">
    <property type="entry name" value="KaiC-N"/>
    <property type="match status" value="1"/>
</dbReference>
<evidence type="ECO:0000256" key="1">
    <source>
        <dbReference type="ARBA" id="ARBA00012513"/>
    </source>
</evidence>
<dbReference type="InterPro" id="IPR010624">
    <property type="entry name" value="KaiC_dom"/>
</dbReference>
<accession>A0A146G4G7</accession>
<dbReference type="InterPro" id="IPR027417">
    <property type="entry name" value="P-loop_NTPase"/>
</dbReference>
<evidence type="ECO:0000259" key="8">
    <source>
        <dbReference type="PROSITE" id="PS51146"/>
    </source>
</evidence>
<gene>
    <name evidence="9" type="ORF">TSACC_21089</name>
</gene>